<reference evidence="1 2" key="1">
    <citation type="submission" date="2017-08" db="EMBL/GenBank/DDBJ databases">
        <title>WGS of Clinical strains of the CDC Group NO-1 linked to zoonotic infections in humans.</title>
        <authorList>
            <person name="Bernier A.-M."/>
            <person name="Bernard K."/>
        </authorList>
    </citation>
    <scope>NUCLEOTIDE SEQUENCE [LARGE SCALE GENOMIC DNA]</scope>
    <source>
        <strain evidence="1 2">NML91-0035</strain>
    </source>
</reference>
<sequence length="69" mass="7835">MLLEQCRTAPKGLLQSGLWIFHLFAIRRKAFVAMQGLRLPLKAGWQGEGILAFPMSVTWLCLRRAPSRP</sequence>
<protein>
    <submittedName>
        <fullName evidence="1">Uncharacterized protein</fullName>
    </submittedName>
</protein>
<dbReference type="EMBL" id="NTBI01000010">
    <property type="protein sequence ID" value="PAX16028.1"/>
    <property type="molecule type" value="Genomic_DNA"/>
</dbReference>
<dbReference type="AlphaFoldDB" id="A0A2A2T3M3"/>
<name>A0A2A2T3M3_9BURK</name>
<gene>
    <name evidence="1" type="ORF">CLI92_10605</name>
</gene>
<evidence type="ECO:0000313" key="2">
    <source>
        <dbReference type="Proteomes" id="UP000217780"/>
    </source>
</evidence>
<dbReference type="Proteomes" id="UP000217780">
    <property type="component" value="Unassembled WGS sequence"/>
</dbReference>
<evidence type="ECO:0000313" key="1">
    <source>
        <dbReference type="EMBL" id="PAX16028.1"/>
    </source>
</evidence>
<proteinExistence type="predicted"/>
<accession>A0A2A2T3M3</accession>
<comment type="caution">
    <text evidence="1">The sequence shown here is derived from an EMBL/GenBank/DDBJ whole genome shotgun (WGS) entry which is preliminary data.</text>
</comment>
<organism evidence="1 2">
    <name type="scientific">Vandammella animalimorsus</name>
    <dbReference type="NCBI Taxonomy" id="2029117"/>
    <lineage>
        <taxon>Bacteria</taxon>
        <taxon>Pseudomonadati</taxon>
        <taxon>Pseudomonadota</taxon>
        <taxon>Betaproteobacteria</taxon>
        <taxon>Burkholderiales</taxon>
        <taxon>Comamonadaceae</taxon>
        <taxon>Vandammella</taxon>
    </lineage>
</organism>